<sequence length="756" mass="82954">MLFGGGNSNDAKIRLLERRLRGDTPSPRNLYRAGSFGGQDVSEEGFPVSCLPIGTSPLRTTVTASEESEAAETSRGAFSVLSRQEFPLKRKLSDAMGVPPLPDASRQRQRSRSPAAPSMGAQGRGGKPPLHEAAAALSDASPGGLKALGRTTPMSSAKGMAAQQHHQHQRNTMTKYFPVLQDGTSSRGSEQHLPGQPGRDRAEAIAGPPTAEAACQTEPGPSAADQARMQALEAELEHLRQEASQLRSETAGTSERLEAAQSQAEGLHSQVADLQQQLEKHKAAAAKRDAASRQHLQRLALVAARRERESSLLRVQDDGVRLGSLSVMRAGPIGLREVWEEGRAFVDLASRQASVLEARAAIEAARKALRKKLPPPENTLSQPGPSQNSGQDFLSPEDYVEQDEIFKVRIAALKREEDSLNKERERLEAEKARHIRELKRLKEEEGSRFRDNPVLARRYMLLRLLGKGGFSEVFQAFDLNELREVAVKIHQLNSSWNEAKKASYVRHALREYSIHRGLAHARIVALLDIFEIDANTFATVLELCTGGDLDTHLKEHQVLPEKEARVITAQVVQGLAYLNEAPRHIIHYDLKPANILFDTFGQAKITDFGLSKIVEEGQSRGMELTSQGAGTYWYLPPECFQLGSRPPVITNKVDVWAVGVMLYQMVFGKRPFGEGCSQEEILRDDIMLNARQVTFPAKPAASAECKEFISKCLTYRQEDRLDVSAAAAQPYLIMRRSRQGSAAAAAASPAPAHKAA</sequence>
<dbReference type="Proteomes" id="UP001491310">
    <property type="component" value="Unassembled WGS sequence"/>
</dbReference>
<accession>A0ABR2Z3H8</accession>
<dbReference type="Gene3D" id="1.10.510.10">
    <property type="entry name" value="Transferase(Phosphotransferase) domain 1"/>
    <property type="match status" value="1"/>
</dbReference>
<dbReference type="PROSITE" id="PS50011">
    <property type="entry name" value="PROTEIN_KINASE_DOM"/>
    <property type="match status" value="1"/>
</dbReference>
<gene>
    <name evidence="10" type="ORF">WJX75_004757</name>
</gene>
<evidence type="ECO:0000259" key="9">
    <source>
        <dbReference type="PROSITE" id="PS50011"/>
    </source>
</evidence>
<dbReference type="SMART" id="SM00220">
    <property type="entry name" value="S_TKc"/>
    <property type="match status" value="1"/>
</dbReference>
<feature type="domain" description="Protein kinase" evidence="9">
    <location>
        <begin position="459"/>
        <end position="732"/>
    </location>
</feature>
<reference evidence="10 11" key="1">
    <citation type="journal article" date="2024" name="Nat. Commun.">
        <title>Phylogenomics reveals the evolutionary origins of lichenization in chlorophyte algae.</title>
        <authorList>
            <person name="Puginier C."/>
            <person name="Libourel C."/>
            <person name="Otte J."/>
            <person name="Skaloud P."/>
            <person name="Haon M."/>
            <person name="Grisel S."/>
            <person name="Petersen M."/>
            <person name="Berrin J.G."/>
            <person name="Delaux P.M."/>
            <person name="Dal Grande F."/>
            <person name="Keller J."/>
        </authorList>
    </citation>
    <scope>NUCLEOTIDE SEQUENCE [LARGE SCALE GENOMIC DNA]</scope>
    <source>
        <strain evidence="10 11">SAG 216-7</strain>
    </source>
</reference>
<evidence type="ECO:0000256" key="4">
    <source>
        <dbReference type="ARBA" id="ARBA00022777"/>
    </source>
</evidence>
<dbReference type="Pfam" id="PF00069">
    <property type="entry name" value="Pkinase"/>
    <property type="match status" value="1"/>
</dbReference>
<dbReference type="InterPro" id="IPR008271">
    <property type="entry name" value="Ser/Thr_kinase_AS"/>
</dbReference>
<proteinExistence type="predicted"/>
<evidence type="ECO:0000256" key="3">
    <source>
        <dbReference type="ARBA" id="ARBA00022741"/>
    </source>
</evidence>
<feature type="region of interest" description="Disordered" evidence="8">
    <location>
        <begin position="241"/>
        <end position="270"/>
    </location>
</feature>
<dbReference type="InterPro" id="IPR017441">
    <property type="entry name" value="Protein_kinase_ATP_BS"/>
</dbReference>
<keyword evidence="1" id="KW-0723">Serine/threonine-protein kinase</keyword>
<dbReference type="PROSITE" id="PS00108">
    <property type="entry name" value="PROTEIN_KINASE_ST"/>
    <property type="match status" value="1"/>
</dbReference>
<dbReference type="SUPFAM" id="SSF56112">
    <property type="entry name" value="Protein kinase-like (PK-like)"/>
    <property type="match status" value="1"/>
</dbReference>
<dbReference type="EMBL" id="JALJOT010000001">
    <property type="protein sequence ID" value="KAK9918527.1"/>
    <property type="molecule type" value="Genomic_DNA"/>
</dbReference>
<evidence type="ECO:0000256" key="6">
    <source>
        <dbReference type="PROSITE-ProRule" id="PRU10141"/>
    </source>
</evidence>
<evidence type="ECO:0000256" key="2">
    <source>
        <dbReference type="ARBA" id="ARBA00022679"/>
    </source>
</evidence>
<evidence type="ECO:0000313" key="11">
    <source>
        <dbReference type="Proteomes" id="UP001491310"/>
    </source>
</evidence>
<comment type="caution">
    <text evidence="10">The sequence shown here is derived from an EMBL/GenBank/DDBJ whole genome shotgun (WGS) entry which is preliminary data.</text>
</comment>
<feature type="binding site" evidence="6">
    <location>
        <position position="488"/>
    </location>
    <ligand>
        <name>ATP</name>
        <dbReference type="ChEBI" id="CHEBI:30616"/>
    </ligand>
</feature>
<feature type="compositionally biased region" description="Polar residues" evidence="8">
    <location>
        <begin position="378"/>
        <end position="392"/>
    </location>
</feature>
<feature type="compositionally biased region" description="Polar residues" evidence="8">
    <location>
        <begin position="242"/>
        <end position="253"/>
    </location>
</feature>
<keyword evidence="2" id="KW-0808">Transferase</keyword>
<protein>
    <recommendedName>
        <fullName evidence="9">Protein kinase domain-containing protein</fullName>
    </recommendedName>
</protein>
<evidence type="ECO:0000313" key="10">
    <source>
        <dbReference type="EMBL" id="KAK9918527.1"/>
    </source>
</evidence>
<keyword evidence="4" id="KW-0418">Kinase</keyword>
<dbReference type="CDD" id="cd13990">
    <property type="entry name" value="STKc_TLK"/>
    <property type="match status" value="1"/>
</dbReference>
<keyword evidence="7" id="KW-0175">Coiled coil</keyword>
<dbReference type="InterPro" id="IPR000719">
    <property type="entry name" value="Prot_kinase_dom"/>
</dbReference>
<feature type="coiled-coil region" evidence="7">
    <location>
        <begin position="410"/>
        <end position="444"/>
    </location>
</feature>
<organism evidence="10 11">
    <name type="scientific">Coccomyxa subellipsoidea</name>
    <dbReference type="NCBI Taxonomy" id="248742"/>
    <lineage>
        <taxon>Eukaryota</taxon>
        <taxon>Viridiplantae</taxon>
        <taxon>Chlorophyta</taxon>
        <taxon>core chlorophytes</taxon>
        <taxon>Trebouxiophyceae</taxon>
        <taxon>Trebouxiophyceae incertae sedis</taxon>
        <taxon>Coccomyxaceae</taxon>
        <taxon>Coccomyxa</taxon>
    </lineage>
</organism>
<evidence type="ECO:0000256" key="5">
    <source>
        <dbReference type="ARBA" id="ARBA00022840"/>
    </source>
</evidence>
<keyword evidence="5 6" id="KW-0067">ATP-binding</keyword>
<dbReference type="PANTHER" id="PTHR22974">
    <property type="entry name" value="MIXED LINEAGE PROTEIN KINASE"/>
    <property type="match status" value="1"/>
</dbReference>
<dbReference type="PANTHER" id="PTHR22974:SF23">
    <property type="entry name" value="TOUSLED-LIKE KINASE, ISOFORM G"/>
    <property type="match status" value="1"/>
</dbReference>
<feature type="region of interest" description="Disordered" evidence="8">
    <location>
        <begin position="370"/>
        <end position="394"/>
    </location>
</feature>
<keyword evidence="3 6" id="KW-0547">Nucleotide-binding</keyword>
<dbReference type="InterPro" id="IPR011009">
    <property type="entry name" value="Kinase-like_dom_sf"/>
</dbReference>
<keyword evidence="11" id="KW-1185">Reference proteome</keyword>
<name>A0ABR2Z3H8_9CHLO</name>
<feature type="region of interest" description="Disordered" evidence="8">
    <location>
        <begin position="91"/>
        <end position="225"/>
    </location>
</feature>
<dbReference type="Gene3D" id="1.10.287.1490">
    <property type="match status" value="1"/>
</dbReference>
<dbReference type="PROSITE" id="PS00107">
    <property type="entry name" value="PROTEIN_KINASE_ATP"/>
    <property type="match status" value="1"/>
</dbReference>
<evidence type="ECO:0000256" key="8">
    <source>
        <dbReference type="SAM" id="MobiDB-lite"/>
    </source>
</evidence>
<evidence type="ECO:0000256" key="7">
    <source>
        <dbReference type="SAM" id="Coils"/>
    </source>
</evidence>
<evidence type="ECO:0000256" key="1">
    <source>
        <dbReference type="ARBA" id="ARBA00022527"/>
    </source>
</evidence>